<dbReference type="PANTHER" id="PTHR47637:SF1">
    <property type="entry name" value="CHAPERONE SURA"/>
    <property type="match status" value="1"/>
</dbReference>
<keyword evidence="5 6" id="KW-0413">Isomerase</keyword>
<dbReference type="InterPro" id="IPR000297">
    <property type="entry name" value="PPIase_PpiC"/>
</dbReference>
<dbReference type="InterPro" id="IPR027304">
    <property type="entry name" value="Trigger_fact/SurA_dom_sf"/>
</dbReference>
<organism evidence="9 10">
    <name type="scientific">Neisseria arctica</name>
    <dbReference type="NCBI Taxonomy" id="1470200"/>
    <lineage>
        <taxon>Bacteria</taxon>
        <taxon>Pseudomonadati</taxon>
        <taxon>Pseudomonadota</taxon>
        <taxon>Betaproteobacteria</taxon>
        <taxon>Neisseriales</taxon>
        <taxon>Neisseriaceae</taxon>
        <taxon>Neisseria</taxon>
    </lineage>
</organism>
<dbReference type="Pfam" id="PF00639">
    <property type="entry name" value="Rotamase"/>
    <property type="match status" value="1"/>
</dbReference>
<dbReference type="SUPFAM" id="SSF109998">
    <property type="entry name" value="Triger factor/SurA peptide-binding domain-like"/>
    <property type="match status" value="1"/>
</dbReference>
<dbReference type="InterPro" id="IPR046357">
    <property type="entry name" value="PPIase_dom_sf"/>
</dbReference>
<dbReference type="Pfam" id="PF09312">
    <property type="entry name" value="SurA_N"/>
    <property type="match status" value="1"/>
</dbReference>
<dbReference type="AlphaFoldDB" id="A0A0J0YQ73"/>
<keyword evidence="4" id="KW-0143">Chaperone</keyword>
<evidence type="ECO:0000313" key="10">
    <source>
        <dbReference type="Proteomes" id="UP000036027"/>
    </source>
</evidence>
<evidence type="ECO:0000259" key="8">
    <source>
        <dbReference type="PROSITE" id="PS50198"/>
    </source>
</evidence>
<dbReference type="STRING" id="1470200.PL75_08970"/>
<gene>
    <name evidence="9" type="ORF">PL75_08970</name>
</gene>
<dbReference type="PROSITE" id="PS01096">
    <property type="entry name" value="PPIC_PPIASE_1"/>
    <property type="match status" value="1"/>
</dbReference>
<evidence type="ECO:0000256" key="7">
    <source>
        <dbReference type="SAM" id="SignalP"/>
    </source>
</evidence>
<dbReference type="PANTHER" id="PTHR47637">
    <property type="entry name" value="CHAPERONE SURA"/>
    <property type="match status" value="1"/>
</dbReference>
<dbReference type="Gene3D" id="1.10.4030.10">
    <property type="entry name" value="Porin chaperone SurA, peptide-binding domain"/>
    <property type="match status" value="1"/>
</dbReference>
<dbReference type="PROSITE" id="PS50198">
    <property type="entry name" value="PPIC_PPIASE_2"/>
    <property type="match status" value="1"/>
</dbReference>
<feature type="signal peptide" evidence="7">
    <location>
        <begin position="1"/>
        <end position="21"/>
    </location>
</feature>
<keyword evidence="1 7" id="KW-0732">Signal</keyword>
<dbReference type="PATRIC" id="fig|1470200.3.peg.750"/>
<evidence type="ECO:0000256" key="2">
    <source>
        <dbReference type="ARBA" id="ARBA00022764"/>
    </source>
</evidence>
<evidence type="ECO:0000256" key="6">
    <source>
        <dbReference type="PROSITE-ProRule" id="PRU00278"/>
    </source>
</evidence>
<dbReference type="GO" id="GO:0003755">
    <property type="term" value="F:peptidyl-prolyl cis-trans isomerase activity"/>
    <property type="evidence" value="ECO:0007669"/>
    <property type="project" value="UniProtKB-KW"/>
</dbReference>
<comment type="caution">
    <text evidence="9">The sequence shown here is derived from an EMBL/GenBank/DDBJ whole genome shotgun (WGS) entry which is preliminary data.</text>
</comment>
<feature type="chain" id="PRO_5007773172" evidence="7">
    <location>
        <begin position="22"/>
        <end position="322"/>
    </location>
</feature>
<name>A0A0J0YQ73_9NEIS</name>
<dbReference type="RefSeq" id="WP_047761593.1">
    <property type="nucleotide sequence ID" value="NZ_CP091510.1"/>
</dbReference>
<dbReference type="OrthoDB" id="14196at2"/>
<evidence type="ECO:0000256" key="3">
    <source>
        <dbReference type="ARBA" id="ARBA00023110"/>
    </source>
</evidence>
<proteinExistence type="predicted"/>
<dbReference type="Gene3D" id="3.10.50.40">
    <property type="match status" value="1"/>
</dbReference>
<evidence type="ECO:0000256" key="1">
    <source>
        <dbReference type="ARBA" id="ARBA00022729"/>
    </source>
</evidence>
<dbReference type="EMBL" id="JTDO01000015">
    <property type="protein sequence ID" value="KLT72280.1"/>
    <property type="molecule type" value="Genomic_DNA"/>
</dbReference>
<feature type="domain" description="PpiC" evidence="8">
    <location>
        <begin position="177"/>
        <end position="277"/>
    </location>
</feature>
<dbReference type="InterPro" id="IPR015391">
    <property type="entry name" value="SurA_N"/>
</dbReference>
<dbReference type="InterPro" id="IPR050280">
    <property type="entry name" value="OMP_Chaperone_SurA"/>
</dbReference>
<evidence type="ECO:0000256" key="5">
    <source>
        <dbReference type="ARBA" id="ARBA00023235"/>
    </source>
</evidence>
<protein>
    <submittedName>
        <fullName evidence="9">Peptidylprolyl isomerase</fullName>
    </submittedName>
</protein>
<keyword evidence="2" id="KW-0574">Periplasm</keyword>
<keyword evidence="3 6" id="KW-0697">Rotamase</keyword>
<accession>A0A0J0YQ73</accession>
<keyword evidence="10" id="KW-1185">Reference proteome</keyword>
<reference evidence="9 10" key="1">
    <citation type="submission" date="2014-11" db="EMBL/GenBank/DDBJ databases">
        <title>Genome of a novel goose pathogen.</title>
        <authorList>
            <person name="Hansen C.M."/>
            <person name="Hueffer K."/>
            <person name="Choi S.C."/>
        </authorList>
    </citation>
    <scope>NUCLEOTIDE SEQUENCE [LARGE SCALE GENOMIC DNA]</scope>
    <source>
        <strain evidence="9 10">KH1503</strain>
    </source>
</reference>
<sequence>MKFKSLIIAAALGLSLGTVHAADIKMVDGIAAVVDNSVITYRDLNQALATARTAMPKGNSITEEELRRQVLGQLINQSLIVQAGKRRNINATETEIDEALAQTAQARKTTVDQLYTQAARDGLSRSALRRNVADSLITQKVQQQAIMQNARVSEAEIDAFLNHAREQNITLPEGEPVRQYHARHILIKADGTNQAANAAAEAEIRKIAAQARSGSDFSALARAHSQDGSAPNGGDLGWFTDGVMVPEFEHAVQRLRRGQVSQPVRSQFGWHVIKLEDVRDAGTPEERRRNAVRQYLSDQKAQRATTDLLQQLHSSAFIDIRN</sequence>
<evidence type="ECO:0000313" key="9">
    <source>
        <dbReference type="EMBL" id="KLT72280.1"/>
    </source>
</evidence>
<evidence type="ECO:0000256" key="4">
    <source>
        <dbReference type="ARBA" id="ARBA00023186"/>
    </source>
</evidence>
<dbReference type="InterPro" id="IPR023058">
    <property type="entry name" value="PPIase_PpiC_CS"/>
</dbReference>
<dbReference type="SUPFAM" id="SSF54534">
    <property type="entry name" value="FKBP-like"/>
    <property type="match status" value="1"/>
</dbReference>
<dbReference type="Proteomes" id="UP000036027">
    <property type="component" value="Unassembled WGS sequence"/>
</dbReference>